<feature type="transmembrane region" description="Helical" evidence="10">
    <location>
        <begin position="178"/>
        <end position="204"/>
    </location>
</feature>
<dbReference type="PANTHER" id="PTHR23515">
    <property type="entry name" value="HIGH-AFFINITY NITRATE TRANSPORTER 2.3"/>
    <property type="match status" value="1"/>
</dbReference>
<keyword evidence="4 10" id="KW-1003">Cell membrane</keyword>
<evidence type="ECO:0000256" key="10">
    <source>
        <dbReference type="RuleBase" id="RU366033"/>
    </source>
</evidence>
<keyword evidence="5" id="KW-0997">Cell inner membrane</keyword>
<dbReference type="InterPro" id="IPR036259">
    <property type="entry name" value="MFS_trans_sf"/>
</dbReference>
<feature type="transmembrane region" description="Helical" evidence="10">
    <location>
        <begin position="328"/>
        <end position="348"/>
    </location>
</feature>
<dbReference type="SUPFAM" id="SSF103473">
    <property type="entry name" value="MFS general substrate transporter"/>
    <property type="match status" value="1"/>
</dbReference>
<keyword evidence="8 10" id="KW-0534">Nitrate assimilation</keyword>
<feature type="transmembrane region" description="Helical" evidence="10">
    <location>
        <begin position="138"/>
        <end position="157"/>
    </location>
</feature>
<feature type="transmembrane region" description="Helical" evidence="10">
    <location>
        <begin position="446"/>
        <end position="466"/>
    </location>
</feature>
<dbReference type="Gene3D" id="1.20.1250.20">
    <property type="entry name" value="MFS general substrate transporter like domains"/>
    <property type="match status" value="1"/>
</dbReference>
<feature type="transmembrane region" description="Helical" evidence="10">
    <location>
        <begin position="302"/>
        <end position="321"/>
    </location>
</feature>
<dbReference type="InterPro" id="IPR044772">
    <property type="entry name" value="NO3_transporter"/>
</dbReference>
<dbReference type="GO" id="GO:0015112">
    <property type="term" value="F:nitrate transmembrane transporter activity"/>
    <property type="evidence" value="ECO:0007669"/>
    <property type="project" value="UniProtKB-UniRule"/>
</dbReference>
<evidence type="ECO:0000313" key="11">
    <source>
        <dbReference type="EMBL" id="ACL65117.1"/>
    </source>
</evidence>
<evidence type="ECO:0000256" key="2">
    <source>
        <dbReference type="ARBA" id="ARBA00008432"/>
    </source>
</evidence>
<feature type="transmembrane region" description="Helical" evidence="10">
    <location>
        <begin position="224"/>
        <end position="243"/>
    </location>
</feature>
<gene>
    <name evidence="11" type="ordered locus">A2cp1_1775</name>
</gene>
<keyword evidence="9 10" id="KW-0472">Membrane</keyword>
<dbReference type="KEGG" id="acp:A2cp1_1775"/>
<dbReference type="Proteomes" id="UP000007089">
    <property type="component" value="Chromosome"/>
</dbReference>
<feature type="transmembrane region" description="Helical" evidence="10">
    <location>
        <begin position="264"/>
        <end position="290"/>
    </location>
</feature>
<keyword evidence="12" id="KW-1185">Reference proteome</keyword>
<evidence type="ECO:0000256" key="4">
    <source>
        <dbReference type="ARBA" id="ARBA00022475"/>
    </source>
</evidence>
<feature type="transmembrane region" description="Helical" evidence="10">
    <location>
        <begin position="47"/>
        <end position="71"/>
    </location>
</feature>
<dbReference type="GO" id="GO:0015113">
    <property type="term" value="F:nitrite transmembrane transporter activity"/>
    <property type="evidence" value="ECO:0007669"/>
    <property type="project" value="InterPro"/>
</dbReference>
<dbReference type="InterPro" id="IPR004737">
    <property type="entry name" value="NO3_transporter_NarK/NarU-like"/>
</dbReference>
<dbReference type="NCBIfam" id="TIGR00886">
    <property type="entry name" value="2A0108"/>
    <property type="match status" value="1"/>
</dbReference>
<keyword evidence="6 10" id="KW-0812">Transmembrane</keyword>
<dbReference type="InterPro" id="IPR011701">
    <property type="entry name" value="MFS"/>
</dbReference>
<dbReference type="RefSeq" id="WP_012633041.1">
    <property type="nucleotide sequence ID" value="NC_011891.1"/>
</dbReference>
<comment type="similarity">
    <text evidence="2 10">Belongs to the major facilitator superfamily. Nitrate/nitrite porter (TC 2.A.1.8) family.</text>
</comment>
<feature type="transmembrane region" description="Helical" evidence="10">
    <location>
        <begin position="413"/>
        <end position="434"/>
    </location>
</feature>
<dbReference type="FunFam" id="1.20.1250.20:FF:000024">
    <property type="entry name" value="Nitrite extrusion protein NarK"/>
    <property type="match status" value="1"/>
</dbReference>
<feature type="transmembrane region" description="Helical" evidence="10">
    <location>
        <begin position="83"/>
        <end position="101"/>
    </location>
</feature>
<dbReference type="Pfam" id="PF07690">
    <property type="entry name" value="MFS_1"/>
    <property type="match status" value="1"/>
</dbReference>
<evidence type="ECO:0000256" key="5">
    <source>
        <dbReference type="ARBA" id="ARBA00022519"/>
    </source>
</evidence>
<keyword evidence="7 10" id="KW-1133">Transmembrane helix</keyword>
<reference evidence="11" key="1">
    <citation type="submission" date="2009-01" db="EMBL/GenBank/DDBJ databases">
        <title>Complete sequence of Anaeromyxobacter dehalogenans 2CP-1.</title>
        <authorList>
            <consortium name="US DOE Joint Genome Institute"/>
            <person name="Lucas S."/>
            <person name="Copeland A."/>
            <person name="Lapidus A."/>
            <person name="Glavina del Rio T."/>
            <person name="Dalin E."/>
            <person name="Tice H."/>
            <person name="Bruce D."/>
            <person name="Goodwin L."/>
            <person name="Pitluck S."/>
            <person name="Saunders E."/>
            <person name="Brettin T."/>
            <person name="Detter J.C."/>
            <person name="Han C."/>
            <person name="Larimer F."/>
            <person name="Land M."/>
            <person name="Hauser L."/>
            <person name="Kyrpides N."/>
            <person name="Ovchinnikova G."/>
            <person name="Beliaev A.S."/>
            <person name="Richardson P."/>
        </authorList>
    </citation>
    <scope>NUCLEOTIDE SEQUENCE</scope>
    <source>
        <strain evidence="11">2CP-1</strain>
    </source>
</reference>
<dbReference type="CDD" id="cd17341">
    <property type="entry name" value="MFS_NRT2_like"/>
    <property type="match status" value="1"/>
</dbReference>
<evidence type="ECO:0000256" key="6">
    <source>
        <dbReference type="ARBA" id="ARBA00022692"/>
    </source>
</evidence>
<comment type="subcellular location">
    <subcellularLocation>
        <location evidence="1">Cell inner membrane</location>
        <topology evidence="1">Multi-pass membrane protein</topology>
    </subcellularLocation>
    <subcellularLocation>
        <location evidence="10">Cell membrane</location>
        <topology evidence="10">Multi-pass membrane protein</topology>
    </subcellularLocation>
</comment>
<keyword evidence="3 10" id="KW-0813">Transport</keyword>
<dbReference type="HOGENOM" id="CLU_033198_1_0_7"/>
<evidence type="ECO:0000256" key="3">
    <source>
        <dbReference type="ARBA" id="ARBA00022448"/>
    </source>
</evidence>
<evidence type="ECO:0000256" key="8">
    <source>
        <dbReference type="ARBA" id="ARBA00023063"/>
    </source>
</evidence>
<sequence>MSPVPAPAPVPEPVTPPRRRARLITQWDPEDRAFWSAAGRRVARRNLWLSIFALFLAFAVWMVWSVVAVKLPAIGFRFTTNQLFWLAALPGLSGATLRIFYAFAVPVFGGRRFTALSTASLLLPAIGIGVAVQDPDTSYSTFLVLALLTGLGGANFASSMSNISFFFPRAEKGTALGLNAGLGNLGVSGVQLAVPLVVAAALLGPLAGGPQALPGGKQVWLQNAAFVWVPLIVVASVLAWFGMDDLASAKASFREQSVIFRRKHNWLVSLLYLGTFGSFIGYSAGLALLTQASFPAVDPTRYAFVGPLVGGLARPVGGWLADRLGGARVTLVTFLVMGLAAVGVLLALPRGGGPGSFGGFLAAFVVLFTATGIGNGSVYRMIPVIFSTFHQRRAGTDPVALAQAQKDALREGGAVVGFVSAIAAYGAFFVPRTFGMSVELTGAPHGAVLAFVAYYAGCIALVWWYYARPRAEIPA</sequence>
<evidence type="ECO:0000256" key="1">
    <source>
        <dbReference type="ARBA" id="ARBA00004429"/>
    </source>
</evidence>
<evidence type="ECO:0000256" key="7">
    <source>
        <dbReference type="ARBA" id="ARBA00022989"/>
    </source>
</evidence>
<feature type="transmembrane region" description="Helical" evidence="10">
    <location>
        <begin position="113"/>
        <end position="132"/>
    </location>
</feature>
<feature type="transmembrane region" description="Helical" evidence="10">
    <location>
        <begin position="360"/>
        <end position="382"/>
    </location>
</feature>
<protein>
    <recommendedName>
        <fullName evidence="10">Nitrate/nitrite transporter</fullName>
    </recommendedName>
</protein>
<accession>B8J6D6</accession>
<evidence type="ECO:0000313" key="12">
    <source>
        <dbReference type="Proteomes" id="UP000007089"/>
    </source>
</evidence>
<dbReference type="EMBL" id="CP001359">
    <property type="protein sequence ID" value="ACL65117.1"/>
    <property type="molecule type" value="Genomic_DNA"/>
</dbReference>
<dbReference type="GO" id="GO:0005886">
    <property type="term" value="C:plasma membrane"/>
    <property type="evidence" value="ECO:0007669"/>
    <property type="project" value="UniProtKB-SubCell"/>
</dbReference>
<dbReference type="AlphaFoldDB" id="B8J6D6"/>
<name>B8J6D6_ANAD2</name>
<proteinExistence type="inferred from homology"/>
<organism evidence="11 12">
    <name type="scientific">Anaeromyxobacter dehalogenans (strain ATCC BAA-258 / DSM 21875 / 2CP-1)</name>
    <dbReference type="NCBI Taxonomy" id="455488"/>
    <lineage>
        <taxon>Bacteria</taxon>
        <taxon>Pseudomonadati</taxon>
        <taxon>Myxococcota</taxon>
        <taxon>Myxococcia</taxon>
        <taxon>Myxococcales</taxon>
        <taxon>Cystobacterineae</taxon>
        <taxon>Anaeromyxobacteraceae</taxon>
        <taxon>Anaeromyxobacter</taxon>
    </lineage>
</organism>
<evidence type="ECO:0000256" key="9">
    <source>
        <dbReference type="ARBA" id="ARBA00023136"/>
    </source>
</evidence>
<dbReference type="GO" id="GO:0042128">
    <property type="term" value="P:nitrate assimilation"/>
    <property type="evidence" value="ECO:0007669"/>
    <property type="project" value="UniProtKB-UniRule"/>
</dbReference>